<protein>
    <submittedName>
        <fullName evidence="3">Zinc ribbon domain-containing protein</fullName>
    </submittedName>
</protein>
<keyword evidence="4" id="KW-1185">Reference proteome</keyword>
<evidence type="ECO:0000256" key="1">
    <source>
        <dbReference type="SAM" id="MobiDB-lite"/>
    </source>
</evidence>
<organism evidence="3 4">
    <name type="scientific">Mycobacterium yunnanensis</name>
    <dbReference type="NCBI Taxonomy" id="368477"/>
    <lineage>
        <taxon>Bacteria</taxon>
        <taxon>Bacillati</taxon>
        <taxon>Actinomycetota</taxon>
        <taxon>Actinomycetes</taxon>
        <taxon>Mycobacteriales</taxon>
        <taxon>Mycobacteriaceae</taxon>
        <taxon>Mycobacterium</taxon>
    </lineage>
</organism>
<evidence type="ECO:0000256" key="2">
    <source>
        <dbReference type="SAM" id="Phobius"/>
    </source>
</evidence>
<keyword evidence="2" id="KW-1133">Transmembrane helix</keyword>
<dbReference type="AlphaFoldDB" id="A0A9X3C1M0"/>
<dbReference type="RefSeq" id="WP_263994071.1">
    <property type="nucleotide sequence ID" value="NZ_JACKVK010000001.1"/>
</dbReference>
<name>A0A9X3C1M0_9MYCO</name>
<evidence type="ECO:0000313" key="4">
    <source>
        <dbReference type="Proteomes" id="UP001141629"/>
    </source>
</evidence>
<feature type="transmembrane region" description="Helical" evidence="2">
    <location>
        <begin position="55"/>
        <end position="78"/>
    </location>
</feature>
<reference evidence="3" key="2">
    <citation type="journal article" date="2022" name="BMC Genomics">
        <title>Comparative genome analysis of mycobacteria focusing on tRNA and non-coding RNA.</title>
        <authorList>
            <person name="Behra P.R.K."/>
            <person name="Pettersson B.M.F."/>
            <person name="Ramesh M."/>
            <person name="Das S."/>
            <person name="Dasgupta S."/>
            <person name="Kirsebom L.A."/>
        </authorList>
    </citation>
    <scope>NUCLEOTIDE SEQUENCE</scope>
    <source>
        <strain evidence="3">DSM 44838</strain>
    </source>
</reference>
<sequence>MPTCLSGHPNPADYSFCGECGTALPPQHSTTSASTRTPDTGLRAAIRQRWVAWPVAARMGAALAVVTVVAAATVLIALEAISPGDGSTATTPASRPAGSSQDWVSATCKPGTFVNGHSALGHATDRAVCLSPSGVVISMGQYTSNLRLQNDLAQVSTGYPNTDYADKTEPDGTEWVFLATTLSHDIATGALAPLEQYGFTIRPVPTSAAQPPPASQPPTEAQTPSGSAPLPAPTPVPADPTVPTPQLPDADAHGFVGYPGGSGRCHDVDPVLAMGRTTKSLAVICQTSIGQLYYLGYGLQNGSAIQINDAAPTANGFTVTNDGYQYAIDRNALVITSGSTVVSTEPMVEYWSGH</sequence>
<feature type="compositionally biased region" description="Pro residues" evidence="1">
    <location>
        <begin position="230"/>
        <end position="246"/>
    </location>
</feature>
<evidence type="ECO:0000313" key="3">
    <source>
        <dbReference type="EMBL" id="MCV7419317.1"/>
    </source>
</evidence>
<feature type="region of interest" description="Disordered" evidence="1">
    <location>
        <begin position="203"/>
        <end position="250"/>
    </location>
</feature>
<gene>
    <name evidence="3" type="ORF">H7K45_02075</name>
</gene>
<dbReference type="EMBL" id="JACKVK010000001">
    <property type="protein sequence ID" value="MCV7419317.1"/>
    <property type="molecule type" value="Genomic_DNA"/>
</dbReference>
<accession>A0A9X3C1M0</accession>
<reference evidence="3" key="1">
    <citation type="submission" date="2020-07" db="EMBL/GenBank/DDBJ databases">
        <authorList>
            <person name="Pettersson B.M.F."/>
            <person name="Behra P.R.K."/>
            <person name="Ramesh M."/>
            <person name="Das S."/>
            <person name="Dasgupta S."/>
            <person name="Kirsebom L.A."/>
        </authorList>
    </citation>
    <scope>NUCLEOTIDE SEQUENCE</scope>
    <source>
        <strain evidence="3">DSM 44838</strain>
    </source>
</reference>
<comment type="caution">
    <text evidence="3">The sequence shown here is derived from an EMBL/GenBank/DDBJ whole genome shotgun (WGS) entry which is preliminary data.</text>
</comment>
<keyword evidence="2" id="KW-0472">Membrane</keyword>
<dbReference type="Proteomes" id="UP001141629">
    <property type="component" value="Unassembled WGS sequence"/>
</dbReference>
<keyword evidence="2" id="KW-0812">Transmembrane</keyword>
<proteinExistence type="predicted"/>